<name>A0ABV1BW30_9FIRM</name>
<gene>
    <name evidence="4" type="ORF">WMO14_08665</name>
</gene>
<comment type="pathway">
    <text evidence="1">Cofactor biosynthesis; thiamine diphosphate biosynthesis.</text>
</comment>
<dbReference type="PANTHER" id="PTHR20857">
    <property type="entry name" value="THIAMINE-PHOSPHATE PYROPHOSPHORYLASE"/>
    <property type="match status" value="1"/>
</dbReference>
<organism evidence="4 5">
    <name type="scientific">[Lactobacillus] rogosae</name>
    <dbReference type="NCBI Taxonomy" id="706562"/>
    <lineage>
        <taxon>Bacteria</taxon>
        <taxon>Bacillati</taxon>
        <taxon>Bacillota</taxon>
        <taxon>Clostridia</taxon>
        <taxon>Lachnospirales</taxon>
        <taxon>Lachnospiraceae</taxon>
        <taxon>Lachnospira</taxon>
    </lineage>
</organism>
<dbReference type="EMBL" id="JBBMER010000005">
    <property type="protein sequence ID" value="MEQ2379950.1"/>
    <property type="molecule type" value="Genomic_DNA"/>
</dbReference>
<evidence type="ECO:0000256" key="1">
    <source>
        <dbReference type="ARBA" id="ARBA00004948"/>
    </source>
</evidence>
<keyword evidence="2" id="KW-0784">Thiamine biosynthesis</keyword>
<dbReference type="CDD" id="cd00564">
    <property type="entry name" value="TMP_TenI"/>
    <property type="match status" value="1"/>
</dbReference>
<dbReference type="InterPro" id="IPR013785">
    <property type="entry name" value="Aldolase_TIM"/>
</dbReference>
<reference evidence="4 5" key="1">
    <citation type="submission" date="2024-03" db="EMBL/GenBank/DDBJ databases">
        <title>Human intestinal bacterial collection.</title>
        <authorList>
            <person name="Pauvert C."/>
            <person name="Hitch T.C.A."/>
            <person name="Clavel T."/>
        </authorList>
    </citation>
    <scope>NUCLEOTIDE SEQUENCE [LARGE SCALE GENOMIC DNA]</scope>
    <source>
        <strain evidence="4 5">CLA-AA-H255</strain>
    </source>
</reference>
<evidence type="ECO:0000256" key="2">
    <source>
        <dbReference type="ARBA" id="ARBA00022977"/>
    </source>
</evidence>
<keyword evidence="5" id="KW-1185">Reference proteome</keyword>
<sequence length="188" mass="20647">MQDVIAITNRRLCDRPFLEQIERVCKLYPAAVILREKDLSDAEYAALAADVYSVCKKYNVRLILHTYVAVAEKTGINAIHLSIDNLRKYHSQLKDSNVAIKGCSIHSVQEAVEAAELGASYITAGHIYSTDCKRGVPPRGLEFLKAVCENVNIPVYAIGGINIDGSRRQEVQECGAKGSCIMSGMMKA</sequence>
<dbReference type="RefSeq" id="WP_022501875.1">
    <property type="nucleotide sequence ID" value="NZ_DAWCMB010000108.1"/>
</dbReference>
<evidence type="ECO:0000313" key="4">
    <source>
        <dbReference type="EMBL" id="MEQ2379950.1"/>
    </source>
</evidence>
<evidence type="ECO:0000259" key="3">
    <source>
        <dbReference type="Pfam" id="PF02581"/>
    </source>
</evidence>
<dbReference type="Pfam" id="PF02581">
    <property type="entry name" value="TMP-TENI"/>
    <property type="match status" value="1"/>
</dbReference>
<dbReference type="InterPro" id="IPR036206">
    <property type="entry name" value="ThiamineP_synth_sf"/>
</dbReference>
<dbReference type="PANTHER" id="PTHR20857:SF15">
    <property type="entry name" value="THIAMINE-PHOSPHATE SYNTHASE"/>
    <property type="match status" value="1"/>
</dbReference>
<dbReference type="Gene3D" id="3.20.20.70">
    <property type="entry name" value="Aldolase class I"/>
    <property type="match status" value="1"/>
</dbReference>
<protein>
    <submittedName>
        <fullName evidence="4">Thiamine phosphate synthase</fullName>
    </submittedName>
</protein>
<dbReference type="SUPFAM" id="SSF51391">
    <property type="entry name" value="Thiamin phosphate synthase"/>
    <property type="match status" value="1"/>
</dbReference>
<accession>A0ABV1BW30</accession>
<dbReference type="Proteomes" id="UP001442364">
    <property type="component" value="Unassembled WGS sequence"/>
</dbReference>
<dbReference type="InterPro" id="IPR022998">
    <property type="entry name" value="ThiamineP_synth_TenI"/>
</dbReference>
<proteinExistence type="predicted"/>
<feature type="domain" description="Thiamine phosphate synthase/TenI" evidence="3">
    <location>
        <begin position="5"/>
        <end position="184"/>
    </location>
</feature>
<evidence type="ECO:0000313" key="5">
    <source>
        <dbReference type="Proteomes" id="UP001442364"/>
    </source>
</evidence>
<comment type="caution">
    <text evidence="4">The sequence shown here is derived from an EMBL/GenBank/DDBJ whole genome shotgun (WGS) entry which is preliminary data.</text>
</comment>